<sequence>MRFIPALLAASVLALGACKDNYDEIGKFTVELNGNNIEFVSVFDKENDYSGIRAMSPGGVKLLLIDGSAGDKDDEYGLPIISMSLQGGVTGGPLDLMFVQVFDESYDTMLTSDGPNGQHRMENLLIGDDGTISFDFSADLERVETQSEQPVAGAKGAHIEGSFSGTIPASEREGN</sequence>
<organism evidence="2 3">
    <name type="scientific">Profundibacter amoris</name>
    <dbReference type="NCBI Taxonomy" id="2171755"/>
    <lineage>
        <taxon>Bacteria</taxon>
        <taxon>Pseudomonadati</taxon>
        <taxon>Pseudomonadota</taxon>
        <taxon>Alphaproteobacteria</taxon>
        <taxon>Rhodobacterales</taxon>
        <taxon>Paracoccaceae</taxon>
        <taxon>Profundibacter</taxon>
    </lineage>
</organism>
<dbReference type="EMBL" id="CP032125">
    <property type="protein sequence ID" value="AXX97620.1"/>
    <property type="molecule type" value="Genomic_DNA"/>
</dbReference>
<gene>
    <name evidence="2" type="ORF">BAR1_06550</name>
</gene>
<protein>
    <submittedName>
        <fullName evidence="2">Uncharacterized protein</fullName>
    </submittedName>
</protein>
<proteinExistence type="predicted"/>
<dbReference type="PROSITE" id="PS51257">
    <property type="entry name" value="PROKAR_LIPOPROTEIN"/>
    <property type="match status" value="1"/>
</dbReference>
<evidence type="ECO:0000313" key="2">
    <source>
        <dbReference type="EMBL" id="AXX97620.1"/>
    </source>
</evidence>
<evidence type="ECO:0000313" key="3">
    <source>
        <dbReference type="Proteomes" id="UP000261704"/>
    </source>
</evidence>
<feature type="region of interest" description="Disordered" evidence="1">
    <location>
        <begin position="149"/>
        <end position="175"/>
    </location>
</feature>
<dbReference type="RefSeq" id="WP_118942277.1">
    <property type="nucleotide sequence ID" value="NZ_CP032125.1"/>
</dbReference>
<dbReference type="AlphaFoldDB" id="A0A347UFJ2"/>
<dbReference type="Proteomes" id="UP000261704">
    <property type="component" value="Chromosome"/>
</dbReference>
<accession>A0A347UFJ2</accession>
<name>A0A347UFJ2_9RHOB</name>
<evidence type="ECO:0000256" key="1">
    <source>
        <dbReference type="SAM" id="MobiDB-lite"/>
    </source>
</evidence>
<reference evidence="2 3" key="1">
    <citation type="submission" date="2018-09" db="EMBL/GenBank/DDBJ databases">
        <title>Profundibacter amoris BAR1 gen. nov., sp. nov., a new member of the Roseobacter clade isolated at Lokis Castle Vent Field on the Arctic Mid-Oceanic Ridge.</title>
        <authorList>
            <person name="Le Moine Bauer S."/>
            <person name="Sjoeberg A.G."/>
            <person name="L'Haridon S."/>
            <person name="Stokke R."/>
            <person name="Roalkvam I."/>
            <person name="Steen I.H."/>
            <person name="Dahle H."/>
        </authorList>
    </citation>
    <scope>NUCLEOTIDE SEQUENCE [LARGE SCALE GENOMIC DNA]</scope>
    <source>
        <strain evidence="2 3">BAR1</strain>
    </source>
</reference>
<dbReference type="KEGG" id="pamo:BAR1_06550"/>
<keyword evidence="3" id="KW-1185">Reference proteome</keyword>